<proteinExistence type="predicted"/>
<dbReference type="AlphaFoldDB" id="A0A3M7Q1H6"/>
<comment type="caution">
    <text evidence="1">The sequence shown here is derived from an EMBL/GenBank/DDBJ whole genome shotgun (WGS) entry which is preliminary data.</text>
</comment>
<evidence type="ECO:0000313" key="1">
    <source>
        <dbReference type="EMBL" id="RNA04875.1"/>
    </source>
</evidence>
<dbReference type="Proteomes" id="UP000276133">
    <property type="component" value="Unassembled WGS sequence"/>
</dbReference>
<sequence>MYLSITNLFISFPQFFLDSFFSSTLPKGKDNWLETDKQINIQIFQCLNINLNLKMFKGRNQRTAKNKLFSFQALFINSNDQKT</sequence>
<name>A0A3M7Q1H6_BRAPC</name>
<dbReference type="EMBL" id="REGN01007936">
    <property type="protein sequence ID" value="RNA04875.1"/>
    <property type="molecule type" value="Genomic_DNA"/>
</dbReference>
<accession>A0A3M7Q1H6</accession>
<protein>
    <submittedName>
        <fullName evidence="1">Uncharacterized protein</fullName>
    </submittedName>
</protein>
<organism evidence="1 2">
    <name type="scientific">Brachionus plicatilis</name>
    <name type="common">Marine rotifer</name>
    <name type="synonym">Brachionus muelleri</name>
    <dbReference type="NCBI Taxonomy" id="10195"/>
    <lineage>
        <taxon>Eukaryota</taxon>
        <taxon>Metazoa</taxon>
        <taxon>Spiralia</taxon>
        <taxon>Gnathifera</taxon>
        <taxon>Rotifera</taxon>
        <taxon>Eurotatoria</taxon>
        <taxon>Monogononta</taxon>
        <taxon>Pseudotrocha</taxon>
        <taxon>Ploima</taxon>
        <taxon>Brachionidae</taxon>
        <taxon>Brachionus</taxon>
    </lineage>
</organism>
<gene>
    <name evidence="1" type="ORF">BpHYR1_017332</name>
</gene>
<keyword evidence="2" id="KW-1185">Reference proteome</keyword>
<reference evidence="1 2" key="1">
    <citation type="journal article" date="2018" name="Sci. Rep.">
        <title>Genomic signatures of local adaptation to the degree of environmental predictability in rotifers.</title>
        <authorList>
            <person name="Franch-Gras L."/>
            <person name="Hahn C."/>
            <person name="Garcia-Roger E.M."/>
            <person name="Carmona M.J."/>
            <person name="Serra M."/>
            <person name="Gomez A."/>
        </authorList>
    </citation>
    <scope>NUCLEOTIDE SEQUENCE [LARGE SCALE GENOMIC DNA]</scope>
    <source>
        <strain evidence="1">HYR1</strain>
    </source>
</reference>
<evidence type="ECO:0000313" key="2">
    <source>
        <dbReference type="Proteomes" id="UP000276133"/>
    </source>
</evidence>